<gene>
    <name evidence="1" type="ORF">BARAN1_0703</name>
</gene>
<proteinExistence type="predicted"/>
<evidence type="ECO:0008006" key="3">
    <source>
        <dbReference type="Google" id="ProtNLM"/>
    </source>
</evidence>
<accession>A0A2X3K671</accession>
<dbReference type="RefSeq" id="WP_122030910.1">
    <property type="nucleotide sequence ID" value="NZ_LS483254.1"/>
</dbReference>
<dbReference type="AlphaFoldDB" id="A0A2X3K671"/>
<keyword evidence="2" id="KW-1185">Reference proteome</keyword>
<evidence type="ECO:0000313" key="2">
    <source>
        <dbReference type="Proteomes" id="UP000249818"/>
    </source>
</evidence>
<name>A0A2X3K671_9BACT</name>
<dbReference type="Proteomes" id="UP000249818">
    <property type="component" value="Chromosome BARAN1"/>
</dbReference>
<sequence length="238" mass="25738">MDPWRILLIGAIVAGVVMLLVPGAEEIPGLEGGVQIEEGTYAWERAGQWAGDEAFTLWLVDSGYRVDSTAQGGNGETTASLVLDPGWNPIYYREKGEAQVSVRITEGKPRITLGSGLFQQEITLAALPPFAILGADAVGPWLAVYRYLQAHARTAQAEVTAVRSGRRTVAPLIGYPPEEVGLLVGERMLPAERYRVQLGESEVWLYGQGELLLAIDSPSEGLVVYLKEVLPDGLRIAP</sequence>
<dbReference type="KEGG" id="bana:BARAN1_0703"/>
<protein>
    <recommendedName>
        <fullName evidence="3">DUF3108 domain-containing protein</fullName>
    </recommendedName>
</protein>
<organism evidence="1 2">
    <name type="scientific">Candidatus Bipolaricaulis anaerobius</name>
    <dbReference type="NCBI Taxonomy" id="2026885"/>
    <lineage>
        <taxon>Bacteria</taxon>
        <taxon>Candidatus Bipolaricaulota</taxon>
        <taxon>Candidatus Bipolaricaulia</taxon>
        <taxon>Candidatus Bipolaricaulales</taxon>
        <taxon>Candidatus Bipolaricaulaceae</taxon>
        <taxon>Candidatus Bipolaricaulis</taxon>
    </lineage>
</organism>
<evidence type="ECO:0000313" key="1">
    <source>
        <dbReference type="EMBL" id="SQD92727.1"/>
    </source>
</evidence>
<reference evidence="2" key="1">
    <citation type="submission" date="2018-05" db="EMBL/GenBank/DDBJ databases">
        <authorList>
            <person name="Hao L."/>
        </authorList>
    </citation>
    <scope>NUCLEOTIDE SEQUENCE [LARGE SCALE GENOMIC DNA]</scope>
</reference>
<dbReference type="EMBL" id="LS483254">
    <property type="protein sequence ID" value="SQD92727.1"/>
    <property type="molecule type" value="Genomic_DNA"/>
</dbReference>